<dbReference type="Proteomes" id="UP001165960">
    <property type="component" value="Unassembled WGS sequence"/>
</dbReference>
<keyword evidence="2" id="KW-1185">Reference proteome</keyword>
<name>A0ACC2S838_9FUNG</name>
<gene>
    <name evidence="1" type="ORF">DSO57_1011009</name>
</gene>
<protein>
    <submittedName>
        <fullName evidence="1">Uncharacterized protein</fullName>
    </submittedName>
</protein>
<accession>A0ACC2S838</accession>
<evidence type="ECO:0000313" key="2">
    <source>
        <dbReference type="Proteomes" id="UP001165960"/>
    </source>
</evidence>
<evidence type="ECO:0000313" key="1">
    <source>
        <dbReference type="EMBL" id="KAJ9058554.1"/>
    </source>
</evidence>
<sequence>MRELENLLKDLDSSIAEIKEINHKVKEKIKSAVLTGNKINKVSAKTLMAKIPDSSEKIIEHLLKFQKTVVKGLQLKMPFLSAPSVWVGDPEIFIKNLVGVNGGRCKDLPDHLKSAKRTRKEETDMPAQLFAPKMANLQKPPARKLLKKVTRKIKIINHIIQKVLVLYILATFYTNFGNHVAGQLALSPPIVYEIKDQIHGTFPMSRNVLSELTHANRASDWAVTAYKDGQLVHLDPVSLSEVYCVNSIELVWDILEMLPFKNISEMVWAHAAASW</sequence>
<dbReference type="EMBL" id="QTSX02005717">
    <property type="protein sequence ID" value="KAJ9058554.1"/>
    <property type="molecule type" value="Genomic_DNA"/>
</dbReference>
<organism evidence="1 2">
    <name type="scientific">Entomophthora muscae</name>
    <dbReference type="NCBI Taxonomy" id="34485"/>
    <lineage>
        <taxon>Eukaryota</taxon>
        <taxon>Fungi</taxon>
        <taxon>Fungi incertae sedis</taxon>
        <taxon>Zoopagomycota</taxon>
        <taxon>Entomophthoromycotina</taxon>
        <taxon>Entomophthoromycetes</taxon>
        <taxon>Entomophthorales</taxon>
        <taxon>Entomophthoraceae</taxon>
        <taxon>Entomophthora</taxon>
    </lineage>
</organism>
<comment type="caution">
    <text evidence="1">The sequence shown here is derived from an EMBL/GenBank/DDBJ whole genome shotgun (WGS) entry which is preliminary data.</text>
</comment>
<reference evidence="1" key="1">
    <citation type="submission" date="2022-04" db="EMBL/GenBank/DDBJ databases">
        <title>Genome of the entomopathogenic fungus Entomophthora muscae.</title>
        <authorList>
            <person name="Elya C."/>
            <person name="Lovett B.R."/>
            <person name="Lee E."/>
            <person name="Macias A.M."/>
            <person name="Hajek A.E."/>
            <person name="De Bivort B.L."/>
            <person name="Kasson M.T."/>
            <person name="De Fine Licht H.H."/>
            <person name="Stajich J.E."/>
        </authorList>
    </citation>
    <scope>NUCLEOTIDE SEQUENCE</scope>
    <source>
        <strain evidence="1">Berkeley</strain>
    </source>
</reference>
<proteinExistence type="predicted"/>